<comment type="caution">
    <text evidence="1">The sequence shown here is derived from an EMBL/GenBank/DDBJ whole genome shotgun (WGS) entry which is preliminary data.</text>
</comment>
<dbReference type="OrthoDB" id="799853at2"/>
<evidence type="ECO:0000313" key="2">
    <source>
        <dbReference type="Proteomes" id="UP000307507"/>
    </source>
</evidence>
<dbReference type="Proteomes" id="UP000307507">
    <property type="component" value="Unassembled WGS sequence"/>
</dbReference>
<dbReference type="EMBL" id="SSNZ01000003">
    <property type="protein sequence ID" value="THF50412.1"/>
    <property type="molecule type" value="Genomic_DNA"/>
</dbReference>
<evidence type="ECO:0000313" key="1">
    <source>
        <dbReference type="EMBL" id="THF50412.1"/>
    </source>
</evidence>
<accession>A0A4S3ZX18</accession>
<gene>
    <name evidence="1" type="ORF">E6C50_09285</name>
</gene>
<sequence>MATQIYELDWDDTPAGKFRLSKPEIVAYVRHFGQDTNELHEFLTRFDFEEWVCMELFVDYIYGKSTKSGEVGSDAVQYLNIVSGTFFTEEAELALHNYIGYNNNRFEYNYDGSPPFATFPDCPLWVIQITNQEKQASSAIFFMPAIWWKDANMTSESYVDSHFTVNSKWNQWYNDPFGKNQHQNRYWRNRIGSYSPNFIARESGSTILFNNYKIHFDAFRNRLLIQESQLEAMSYYNLSDFKTEHKTQNFLKDSANGFIESSADGYRFYTETKLLVTDADFNVISESASKVVNVYEDDFWKVVLDNKGVLMTKKESGDEKRFKYSELKLTTSAFSNNPDSLTIYVNANRSVIFFGSQLSIVDTSFTVTNLNLDSLFKKEIAPYYYDNGQKRQLVALSAERQLLLTNNGVFELGSDEKPKLINQKLKEITGEVLFYSAVKDDALNGIWFVAGIDRLVFTDVNFEKGYVFNFTEQDLTDKYFNDYRWSELFLDRDGNLWYSLFGPELKKIARKELESKVKTAVAYAPKQHKTH</sequence>
<name>A0A4S3ZX18_9FLAO</name>
<keyword evidence="2" id="KW-1185">Reference proteome</keyword>
<reference evidence="1 2" key="1">
    <citation type="submission" date="2019-04" db="EMBL/GenBank/DDBJ databases">
        <title>Flavobacterium sp. nov. isolated from construction timber.</title>
        <authorList>
            <person name="Lin S.-Y."/>
            <person name="Chang C.-T."/>
            <person name="Young C.-C."/>
        </authorList>
    </citation>
    <scope>NUCLEOTIDE SEQUENCE [LARGE SCALE GENOMIC DNA]</scope>
    <source>
        <strain evidence="1 2">CC-CTC003</strain>
    </source>
</reference>
<organism evidence="1 2">
    <name type="scientific">Flavobacterium supellecticarium</name>
    <dbReference type="NCBI Taxonomy" id="2565924"/>
    <lineage>
        <taxon>Bacteria</taxon>
        <taxon>Pseudomonadati</taxon>
        <taxon>Bacteroidota</taxon>
        <taxon>Flavobacteriia</taxon>
        <taxon>Flavobacteriales</taxon>
        <taxon>Flavobacteriaceae</taxon>
        <taxon>Flavobacterium</taxon>
    </lineage>
</organism>
<protein>
    <submittedName>
        <fullName evidence="1">Uncharacterized protein</fullName>
    </submittedName>
</protein>
<proteinExistence type="predicted"/>
<dbReference type="RefSeq" id="WP_136402958.1">
    <property type="nucleotide sequence ID" value="NZ_SSNZ01000003.1"/>
</dbReference>
<dbReference type="AlphaFoldDB" id="A0A4S3ZX18"/>